<keyword evidence="3" id="KW-1185">Reference proteome</keyword>
<evidence type="ECO:0000256" key="1">
    <source>
        <dbReference type="SAM" id="MobiDB-lite"/>
    </source>
</evidence>
<accession>A0AAE1IMQ1</accession>
<dbReference type="Proteomes" id="UP001293593">
    <property type="component" value="Unassembled WGS sequence"/>
</dbReference>
<protein>
    <submittedName>
        <fullName evidence="2">Uncharacterized protein</fullName>
    </submittedName>
</protein>
<dbReference type="EMBL" id="JAWXYG010000015">
    <property type="protein sequence ID" value="KAK4253716.1"/>
    <property type="molecule type" value="Genomic_DNA"/>
</dbReference>
<feature type="region of interest" description="Disordered" evidence="1">
    <location>
        <begin position="48"/>
        <end position="69"/>
    </location>
</feature>
<name>A0AAE1IMQ1_9FABA</name>
<dbReference type="AlphaFoldDB" id="A0AAE1IMQ1"/>
<reference evidence="2" key="1">
    <citation type="submission" date="2023-10" db="EMBL/GenBank/DDBJ databases">
        <title>Chromosome-level genome of the transformable northern wattle, Acacia crassicarpa.</title>
        <authorList>
            <person name="Massaro I."/>
            <person name="Sinha N.R."/>
            <person name="Poethig S."/>
            <person name="Leichty A.R."/>
        </authorList>
    </citation>
    <scope>NUCLEOTIDE SEQUENCE</scope>
    <source>
        <strain evidence="2">Acra3RX</strain>
        <tissue evidence="2">Leaf</tissue>
    </source>
</reference>
<proteinExistence type="predicted"/>
<organism evidence="2 3">
    <name type="scientific">Acacia crassicarpa</name>
    <name type="common">northern wattle</name>
    <dbReference type="NCBI Taxonomy" id="499986"/>
    <lineage>
        <taxon>Eukaryota</taxon>
        <taxon>Viridiplantae</taxon>
        <taxon>Streptophyta</taxon>
        <taxon>Embryophyta</taxon>
        <taxon>Tracheophyta</taxon>
        <taxon>Spermatophyta</taxon>
        <taxon>Magnoliopsida</taxon>
        <taxon>eudicotyledons</taxon>
        <taxon>Gunneridae</taxon>
        <taxon>Pentapetalae</taxon>
        <taxon>rosids</taxon>
        <taxon>fabids</taxon>
        <taxon>Fabales</taxon>
        <taxon>Fabaceae</taxon>
        <taxon>Caesalpinioideae</taxon>
        <taxon>mimosoid clade</taxon>
        <taxon>Acacieae</taxon>
        <taxon>Acacia</taxon>
    </lineage>
</organism>
<evidence type="ECO:0000313" key="3">
    <source>
        <dbReference type="Proteomes" id="UP001293593"/>
    </source>
</evidence>
<sequence length="168" mass="18820">MQRSQRAKKLRGPELRASFQSRALVASHLANLRGRRVSSLCRSEAQRFLPKQAQKRRASSHPLKARDSSYHVISSSQSQRFLPSASSNSGSCELVEAHNQLIYAKIHPLSSLASGRSRIHCPLPPRQSPLCVRQPLVSPPLVQVGIVESFQPSARYSFFGLHYRRLPN</sequence>
<comment type="caution">
    <text evidence="2">The sequence shown here is derived from an EMBL/GenBank/DDBJ whole genome shotgun (WGS) entry which is preliminary data.</text>
</comment>
<evidence type="ECO:0000313" key="2">
    <source>
        <dbReference type="EMBL" id="KAK4253716.1"/>
    </source>
</evidence>
<gene>
    <name evidence="2" type="ORF">QN277_010356</name>
</gene>